<feature type="region of interest" description="Disordered" evidence="1">
    <location>
        <begin position="344"/>
        <end position="380"/>
    </location>
</feature>
<feature type="compositionally biased region" description="Acidic residues" evidence="1">
    <location>
        <begin position="9"/>
        <end position="20"/>
    </location>
</feature>
<feature type="region of interest" description="Disordered" evidence="1">
    <location>
        <begin position="1037"/>
        <end position="1083"/>
    </location>
</feature>
<feature type="transmembrane region" description="Helical" evidence="2">
    <location>
        <begin position="1279"/>
        <end position="1300"/>
    </location>
</feature>
<feature type="compositionally biased region" description="Polar residues" evidence="1">
    <location>
        <begin position="558"/>
        <end position="583"/>
    </location>
</feature>
<dbReference type="Gene3D" id="2.60.40.2440">
    <property type="entry name" value="Carbohydrate binding type-21 domain"/>
    <property type="match status" value="1"/>
</dbReference>
<feature type="compositionally biased region" description="Basic and acidic residues" evidence="1">
    <location>
        <begin position="690"/>
        <end position="704"/>
    </location>
</feature>
<dbReference type="InterPro" id="IPR050782">
    <property type="entry name" value="PP1_regulatory_subunit_3"/>
</dbReference>
<dbReference type="InterPro" id="IPR038175">
    <property type="entry name" value="CBM21_dom_sf"/>
</dbReference>
<evidence type="ECO:0000256" key="2">
    <source>
        <dbReference type="SAM" id="Phobius"/>
    </source>
</evidence>
<feature type="compositionally biased region" description="Acidic residues" evidence="1">
    <location>
        <begin position="40"/>
        <end position="50"/>
    </location>
</feature>
<organism evidence="4 5">
    <name type="scientific">Scophthalmus maximus</name>
    <name type="common">Turbot</name>
    <name type="synonym">Psetta maxima</name>
    <dbReference type="NCBI Taxonomy" id="52904"/>
    <lineage>
        <taxon>Eukaryota</taxon>
        <taxon>Metazoa</taxon>
        <taxon>Chordata</taxon>
        <taxon>Craniata</taxon>
        <taxon>Vertebrata</taxon>
        <taxon>Euteleostomi</taxon>
        <taxon>Actinopterygii</taxon>
        <taxon>Neopterygii</taxon>
        <taxon>Teleostei</taxon>
        <taxon>Neoteleostei</taxon>
        <taxon>Acanthomorphata</taxon>
        <taxon>Carangaria</taxon>
        <taxon>Pleuronectiformes</taxon>
        <taxon>Pleuronectoidei</taxon>
        <taxon>Scophthalmidae</taxon>
        <taxon>Scophthalmus</taxon>
    </lineage>
</organism>
<proteinExistence type="predicted"/>
<comment type="caution">
    <text evidence="4">The sequence shown here is derived from an EMBL/GenBank/DDBJ whole genome shotgun (WGS) entry which is preliminary data.</text>
</comment>
<protein>
    <recommendedName>
        <fullName evidence="3">CBM21 domain-containing protein</fullName>
    </recommendedName>
</protein>
<dbReference type="PANTHER" id="PTHR12307">
    <property type="entry name" value="PROTEIN PHOSPHATASE 1 REGULATORY SUBUNIT"/>
    <property type="match status" value="1"/>
</dbReference>
<feature type="domain" description="CBM21" evidence="3">
    <location>
        <begin position="122"/>
        <end position="232"/>
    </location>
</feature>
<evidence type="ECO:0000313" key="5">
    <source>
        <dbReference type="Proteomes" id="UP000438429"/>
    </source>
</evidence>
<dbReference type="GO" id="GO:0000164">
    <property type="term" value="C:protein phosphatase type 1 complex"/>
    <property type="evidence" value="ECO:0007669"/>
    <property type="project" value="TreeGrafter"/>
</dbReference>
<dbReference type="GO" id="GO:0008157">
    <property type="term" value="F:protein phosphatase 1 binding"/>
    <property type="evidence" value="ECO:0007669"/>
    <property type="project" value="TreeGrafter"/>
</dbReference>
<dbReference type="Pfam" id="PF15873">
    <property type="entry name" value="DUF4730"/>
    <property type="match status" value="1"/>
</dbReference>
<keyword evidence="2" id="KW-0812">Transmembrane</keyword>
<dbReference type="PROSITE" id="PS51159">
    <property type="entry name" value="CBM21"/>
    <property type="match status" value="1"/>
</dbReference>
<feature type="compositionally biased region" description="Polar residues" evidence="1">
    <location>
        <begin position="669"/>
        <end position="684"/>
    </location>
</feature>
<reference evidence="4 5" key="1">
    <citation type="submission" date="2019-06" db="EMBL/GenBank/DDBJ databases">
        <title>Draft genomes of female and male turbot (Scophthalmus maximus).</title>
        <authorList>
            <person name="Xu H."/>
            <person name="Xu X.-W."/>
            <person name="Shao C."/>
            <person name="Chen S."/>
        </authorList>
    </citation>
    <scope>NUCLEOTIDE SEQUENCE [LARGE SCALE GENOMIC DNA]</scope>
    <source>
        <strain evidence="4">Ysfricsl-2016a</strain>
        <tissue evidence="4">Blood</tissue>
    </source>
</reference>
<feature type="compositionally biased region" description="Basic and acidic residues" evidence="1">
    <location>
        <begin position="1037"/>
        <end position="1054"/>
    </location>
</feature>
<gene>
    <name evidence="4" type="ORF">F2P81_018743</name>
</gene>
<feature type="region of interest" description="Disordered" evidence="1">
    <location>
        <begin position="544"/>
        <end position="596"/>
    </location>
</feature>
<dbReference type="Proteomes" id="UP000438429">
    <property type="component" value="Unassembled WGS sequence"/>
</dbReference>
<evidence type="ECO:0000259" key="3">
    <source>
        <dbReference type="PROSITE" id="PS51159"/>
    </source>
</evidence>
<feature type="compositionally biased region" description="Basic and acidic residues" evidence="1">
    <location>
        <begin position="366"/>
        <end position="378"/>
    </location>
</feature>
<dbReference type="GO" id="GO:0005979">
    <property type="term" value="P:regulation of glycogen biosynthetic process"/>
    <property type="evidence" value="ECO:0007669"/>
    <property type="project" value="TreeGrafter"/>
</dbReference>
<dbReference type="EMBL" id="VEVO01000016">
    <property type="protein sequence ID" value="KAF0029638.1"/>
    <property type="molecule type" value="Genomic_DNA"/>
</dbReference>
<evidence type="ECO:0000313" key="4">
    <source>
        <dbReference type="EMBL" id="KAF0029638.1"/>
    </source>
</evidence>
<feature type="compositionally biased region" description="Polar residues" evidence="1">
    <location>
        <begin position="785"/>
        <end position="800"/>
    </location>
</feature>
<accession>A0A6A4SBG4</accession>
<sequence length="1307" mass="143285">MEALCVQPVEEDGVMTEEEEQGKSGEEGEMEATFPAGCTTDEDTDEDSEPEPPPVVRRKVSFADAFGLNLVSVKEFDNVEVTESEVSQPPEREAAYPLLPSPSHEFYMCCLFTIPSSPEELDQRLQVQKVELESIELLPGTTTLRGTVRVLNLCYGKAVYARISLDGWSSYFDLLAEYVPGSSDRKTDRFTFKYALIPPFGREGTRVDFCLRYETLAGTFWANNKEMNYVLFCHQKGQVKGPGPQVLEESTTYRGKRSCLKANRRVSAEEKTTETIHTSTVSAGAQATHEAEQADRKTLDSREMESLLLLHEGHQPLVDGVRSWPRGTRVARVQDFASRVRQAPGAYSHVSATGQKASRPMPAPRTHSDRYNWRKKPSDSPQVLTYHQIPLLTLDWQNEKPRPRGAADVDDIWIGSAKPSGSEASEENTHSPSVNDLWETFPNGTDDTVDKETSVCDVWQKFLKEPSSKDHSGLPESEWLQTAASVSPSNHSGPQTRYMASSPAFQGRQAGTSAPTTLHAHTSRARQLLSDECGALLSNGALSAGDHQPAEACVSGPSGENTATHDASQRSQTNSATDTSQEFSLKGATPVAGGSVDSAAECHEAAIWGREGIVGEAKGTGGDQRAALHTADLVTSSGESKATDMTAMPESQNASTVDRISQGARQDEGLSSSGEGEVTGTTHNAMDDTLAFRETIRRGTKDGPRSAFSTARQRAEGRIMTNSTENKASTEEEIFRPHKTEECEISQRRADEKHCEEVRLNRKSENPLLESERDENEIRPAQSHAHGSNPNQTCEGNITPSPVMESEFKTDESEKDMASSDKDLEGFRRTQVENSSCKETKDTKRLISAESEMIISEEEDCNDKPVRLNSSVCLRGDTSIVSEVHNKQSRPVQAHVKNEEEASTFTQIEENVLKYETGEYVFDSNQTEGGESLSCSGIIVAQQEIDPSPQSARTMELREKTELFHSHHDTLRPFPADKCNPNPMEVVEARLESSQDVVKGQKEGAGGEISPGEVTVEESVTRRDTTETIGRIEADLSRRDKDESPSIGRLKTEAAGELMGPVEDPRAEGEDSSAELKERELSAGVDGSRRVECRKLSGGTKGRTAPENAAALGATRSRVAEALTERFGEDLVRGIWEEVFGRKVQDIDRDVVGGMRCGAADVTGVTRDCHLLFEKADNSVEWYFEANGLEQKGTHFWMIHSGPLPDPLQSITRPGCSEKGQTYRRQFPGSRWNCNSTEGKKHLLKSEGINKELGAAAVVWLLFLSLIPPAEAYDAGDALALLLGAIVAVVGVCAGLGWYARRRNGRL</sequence>
<feature type="region of interest" description="Disordered" evidence="1">
    <location>
        <begin position="399"/>
        <end position="449"/>
    </location>
</feature>
<feature type="compositionally biased region" description="Basic and acidic residues" evidence="1">
    <location>
        <begin position="728"/>
        <end position="765"/>
    </location>
</feature>
<keyword evidence="2" id="KW-1133">Transmembrane helix</keyword>
<dbReference type="GO" id="GO:2001069">
    <property type="term" value="F:glycogen binding"/>
    <property type="evidence" value="ECO:0007669"/>
    <property type="project" value="TreeGrafter"/>
</dbReference>
<dbReference type="PANTHER" id="PTHR12307:SF2">
    <property type="entry name" value="PROTEIN PHOSPHATASE 1 REGULATORY SUBUNIT 3A"/>
    <property type="match status" value="1"/>
</dbReference>
<feature type="region of interest" description="Disordered" evidence="1">
    <location>
        <begin position="635"/>
        <end position="839"/>
    </location>
</feature>
<dbReference type="InterPro" id="IPR031742">
    <property type="entry name" value="DUF4730"/>
</dbReference>
<feature type="compositionally biased region" description="Basic and acidic residues" evidence="1">
    <location>
        <begin position="806"/>
        <end position="839"/>
    </location>
</feature>
<keyword evidence="2" id="KW-0472">Membrane</keyword>
<feature type="compositionally biased region" description="Polar residues" evidence="1">
    <location>
        <begin position="649"/>
        <end position="659"/>
    </location>
</feature>
<dbReference type="InterPro" id="IPR005036">
    <property type="entry name" value="CBM21_dom"/>
</dbReference>
<feature type="region of interest" description="Disordered" evidence="1">
    <location>
        <begin position="1"/>
        <end position="55"/>
    </location>
</feature>
<feature type="region of interest" description="Disordered" evidence="1">
    <location>
        <begin position="1001"/>
        <end position="1025"/>
    </location>
</feature>
<evidence type="ECO:0000256" key="1">
    <source>
        <dbReference type="SAM" id="MobiDB-lite"/>
    </source>
</evidence>
<name>A0A6A4SBG4_SCOMX</name>
<dbReference type="CDD" id="cd22255">
    <property type="entry name" value="PBD_PPP1R3A"/>
    <property type="match status" value="1"/>
</dbReference>
<feature type="compositionally biased region" description="Basic and acidic residues" evidence="1">
    <location>
        <begin position="1063"/>
        <end position="1083"/>
    </location>
</feature>
<dbReference type="Pfam" id="PF03370">
    <property type="entry name" value="CBM_21"/>
    <property type="match status" value="1"/>
</dbReference>